<evidence type="ECO:0000256" key="6">
    <source>
        <dbReference type="SAM" id="Phobius"/>
    </source>
</evidence>
<keyword evidence="5 6" id="KW-0472">Membrane</keyword>
<evidence type="ECO:0000256" key="5">
    <source>
        <dbReference type="ARBA" id="ARBA00023136"/>
    </source>
</evidence>
<reference evidence="8 9" key="1">
    <citation type="submission" date="2018-05" db="EMBL/GenBank/DDBJ databases">
        <title>Genomic Encyclopedia of Type Strains, Phase IV (KMG-IV): sequencing the most valuable type-strain genomes for metagenomic binning, comparative biology and taxonomic classification.</title>
        <authorList>
            <person name="Goeker M."/>
        </authorList>
    </citation>
    <scope>NUCLEOTIDE SEQUENCE [LARGE SCALE GENOMIC DNA]</scope>
    <source>
        <strain evidence="8 9">DSM 566</strain>
    </source>
</reference>
<evidence type="ECO:0000256" key="1">
    <source>
        <dbReference type="ARBA" id="ARBA00004141"/>
    </source>
</evidence>
<keyword evidence="9" id="KW-1185">Reference proteome</keyword>
<dbReference type="Pfam" id="PF04138">
    <property type="entry name" value="GtrA_DPMS_TM"/>
    <property type="match status" value="1"/>
</dbReference>
<sequence length="134" mass="14628">MEKTGQGKAQLLRFVVVGCTAALVHWGVVKLAVEQAGLRPLLANVLGWSIAFGVSYGGHRRWTFSATRGQRSSRSALPRFLLVSATGFLLNEAAYATALQWPGVRYDLALAVVLVLVAGFTFVMSRWWAFRAST</sequence>
<evidence type="ECO:0000313" key="9">
    <source>
        <dbReference type="Proteomes" id="UP000247811"/>
    </source>
</evidence>
<gene>
    <name evidence="8" type="ORF">C7444_103215</name>
</gene>
<accession>A0A318HBL6</accession>
<organism evidence="8 9">
    <name type="scientific">Sphaerotilus hippei</name>
    <dbReference type="NCBI Taxonomy" id="744406"/>
    <lineage>
        <taxon>Bacteria</taxon>
        <taxon>Pseudomonadati</taxon>
        <taxon>Pseudomonadota</taxon>
        <taxon>Betaproteobacteria</taxon>
        <taxon>Burkholderiales</taxon>
        <taxon>Sphaerotilaceae</taxon>
        <taxon>Sphaerotilus</taxon>
    </lineage>
</organism>
<dbReference type="OrthoDB" id="8562382at2"/>
<evidence type="ECO:0000313" key="8">
    <source>
        <dbReference type="EMBL" id="PXW98119.1"/>
    </source>
</evidence>
<feature type="domain" description="GtrA/DPMS transmembrane" evidence="7">
    <location>
        <begin position="13"/>
        <end position="130"/>
    </location>
</feature>
<evidence type="ECO:0000259" key="7">
    <source>
        <dbReference type="Pfam" id="PF04138"/>
    </source>
</evidence>
<dbReference type="AlphaFoldDB" id="A0A318HBL6"/>
<keyword evidence="3 6" id="KW-0812">Transmembrane</keyword>
<feature type="transmembrane region" description="Helical" evidence="6">
    <location>
        <begin position="12"/>
        <end position="29"/>
    </location>
</feature>
<feature type="transmembrane region" description="Helical" evidence="6">
    <location>
        <begin position="80"/>
        <end position="102"/>
    </location>
</feature>
<dbReference type="InterPro" id="IPR007267">
    <property type="entry name" value="GtrA_DPMS_TM"/>
</dbReference>
<comment type="similarity">
    <text evidence="2">Belongs to the GtrA family.</text>
</comment>
<feature type="transmembrane region" description="Helical" evidence="6">
    <location>
        <begin position="41"/>
        <end position="59"/>
    </location>
</feature>
<name>A0A318HBL6_9BURK</name>
<dbReference type="Proteomes" id="UP000247811">
    <property type="component" value="Unassembled WGS sequence"/>
</dbReference>
<dbReference type="RefSeq" id="WP_110399686.1">
    <property type="nucleotide sequence ID" value="NZ_QJJS01000003.1"/>
</dbReference>
<evidence type="ECO:0000256" key="3">
    <source>
        <dbReference type="ARBA" id="ARBA00022692"/>
    </source>
</evidence>
<dbReference type="PANTHER" id="PTHR38459:SF1">
    <property type="entry name" value="PROPHAGE BACTOPRENOL-LINKED GLUCOSE TRANSLOCASE HOMOLOG"/>
    <property type="match status" value="1"/>
</dbReference>
<proteinExistence type="inferred from homology"/>
<comment type="caution">
    <text evidence="8">The sequence shown here is derived from an EMBL/GenBank/DDBJ whole genome shotgun (WGS) entry which is preliminary data.</text>
</comment>
<dbReference type="GO" id="GO:0005886">
    <property type="term" value="C:plasma membrane"/>
    <property type="evidence" value="ECO:0007669"/>
    <property type="project" value="TreeGrafter"/>
</dbReference>
<evidence type="ECO:0000256" key="2">
    <source>
        <dbReference type="ARBA" id="ARBA00009399"/>
    </source>
</evidence>
<feature type="transmembrane region" description="Helical" evidence="6">
    <location>
        <begin position="108"/>
        <end position="129"/>
    </location>
</feature>
<protein>
    <submittedName>
        <fullName evidence="8">Putative flippase GtrA</fullName>
    </submittedName>
</protein>
<keyword evidence="4 6" id="KW-1133">Transmembrane helix</keyword>
<dbReference type="InterPro" id="IPR051401">
    <property type="entry name" value="GtrA_CellWall_Glycosyl"/>
</dbReference>
<dbReference type="PANTHER" id="PTHR38459">
    <property type="entry name" value="PROPHAGE BACTOPRENOL-LINKED GLUCOSE TRANSLOCASE HOMOLOG"/>
    <property type="match status" value="1"/>
</dbReference>
<dbReference type="GO" id="GO:0000271">
    <property type="term" value="P:polysaccharide biosynthetic process"/>
    <property type="evidence" value="ECO:0007669"/>
    <property type="project" value="InterPro"/>
</dbReference>
<comment type="subcellular location">
    <subcellularLocation>
        <location evidence="1">Membrane</location>
        <topology evidence="1">Multi-pass membrane protein</topology>
    </subcellularLocation>
</comment>
<evidence type="ECO:0000256" key="4">
    <source>
        <dbReference type="ARBA" id="ARBA00022989"/>
    </source>
</evidence>
<dbReference type="EMBL" id="QJJS01000003">
    <property type="protein sequence ID" value="PXW98119.1"/>
    <property type="molecule type" value="Genomic_DNA"/>
</dbReference>